<feature type="region of interest" description="Disordered" evidence="1">
    <location>
        <begin position="362"/>
        <end position="381"/>
    </location>
</feature>
<keyword evidence="2" id="KW-1133">Transmembrane helix</keyword>
<feature type="transmembrane region" description="Helical" evidence="2">
    <location>
        <begin position="47"/>
        <end position="78"/>
    </location>
</feature>
<evidence type="ECO:0000256" key="1">
    <source>
        <dbReference type="SAM" id="MobiDB-lite"/>
    </source>
</evidence>
<feature type="region of interest" description="Disordered" evidence="1">
    <location>
        <begin position="395"/>
        <end position="528"/>
    </location>
</feature>
<feature type="transmembrane region" description="Helical" evidence="2">
    <location>
        <begin position="226"/>
        <end position="244"/>
    </location>
</feature>
<dbReference type="EMBL" id="HBEA01000183">
    <property type="protein sequence ID" value="CAD8250663.1"/>
    <property type="molecule type" value="Transcribed_RNA"/>
</dbReference>
<evidence type="ECO:0000256" key="2">
    <source>
        <dbReference type="SAM" id="Phobius"/>
    </source>
</evidence>
<dbReference type="AlphaFoldDB" id="A0A7R9Y7B8"/>
<feature type="transmembrane region" description="Helical" evidence="2">
    <location>
        <begin position="285"/>
        <end position="304"/>
    </location>
</feature>
<sequence length="950" mass="104465">MLTYFPSGYFKIVYLVCYMLRHLLCCCRKRNPSFQPVCQGMKFVGRWVALLVLWGLVYCVVGLMLLLRVATLVVFALFIGAIQLRFRNCCPSGNNSDTSSPDTSSSDSTNPCNDTNLGLFPAKVGWKEAFTNPGTIYDVFQQNLNVGEEDERNPATIEVVFLRNVILVIPNFVYFTLKVAWRASWSLVEESTSFEPRGVPPLDLLGVRTAIVFCQILVGLDLGTSWSFDWVRFIICVFLLGLLWPSTKSSWISISAAIAISGALCVFEVVTFVTPVGVGGFGLSMWLSMAICSTYSIEALATLFSKLTQKNIIYLDAGSSVDSKNKKSGINLSSRAAKIPIAPKCKELVVFKEDEENATKLDKPYLRNRRGRRPGSVEGRANSALFEDASLLRADEAAGDSDSSQTAATRTRDVPSKPEEGETTKSDEETFWRKVGARQNSQPKGVVEEKKNAPFRVRSDTSRTAAKSPYEGGGESKAPENSMSSSPVAQELESKITHSLGETRTQLEERGEGSSGDNKTGESGSVVTLSESSETLENFVMNLLKVTRSDISLVDVNQCKSFLSVDGIRIGVYDVLDLFQPKAGKAFIAMKRSIVENLPYPYPLRHTVSLYRWLDDGEFQNVVRISDSDDVEMQEEAVERLLRHHACDLEDPLEINVDSVEKWIRGVKDTPTDRSTGSDGVLTRYGYVGTTGDYFRRTFLTSGYNLRTSVHGSLVLALGCLCIGLGIDFGVLPRDVYSVVGFLWVAYGAAELANSKLYYVALVGAISSGIRFVNDGDSPVLQGVTLALALGPTVSPVNFSKDVGETSVRTGWFEPSAFLVMVLGGRVSVHVIIMILVSYHVWLYLQTRTGVSCTLLGGVWADDHLAEGKCVRVEGLESRLTRMPMLKELCRKGSGGEWHCLLKGEISQKSYINMLRVVDPSKLVSAGHVTFASNCVREDRDTVVGIAQRT</sequence>
<feature type="transmembrane region" description="Helical" evidence="2">
    <location>
        <begin position="251"/>
        <end position="273"/>
    </location>
</feature>
<evidence type="ECO:0000313" key="3">
    <source>
        <dbReference type="EMBL" id="CAD8250663.1"/>
    </source>
</evidence>
<feature type="transmembrane region" description="Helical" evidence="2">
    <location>
        <begin position="161"/>
        <end position="181"/>
    </location>
</feature>
<feature type="compositionally biased region" description="Basic and acidic residues" evidence="1">
    <location>
        <begin position="410"/>
        <end position="432"/>
    </location>
</feature>
<keyword evidence="2" id="KW-0472">Membrane</keyword>
<feature type="compositionally biased region" description="Polar residues" evidence="1">
    <location>
        <begin position="515"/>
        <end position="528"/>
    </location>
</feature>
<feature type="transmembrane region" description="Helical" evidence="2">
    <location>
        <begin position="714"/>
        <end position="732"/>
    </location>
</feature>
<accession>A0A7R9Y7B8</accession>
<feature type="transmembrane region" description="Helical" evidence="2">
    <location>
        <begin position="6"/>
        <end position="26"/>
    </location>
</feature>
<feature type="compositionally biased region" description="Basic and acidic residues" evidence="1">
    <location>
        <begin position="446"/>
        <end position="461"/>
    </location>
</feature>
<proteinExistence type="predicted"/>
<reference evidence="3" key="1">
    <citation type="submission" date="2021-01" db="EMBL/GenBank/DDBJ databases">
        <authorList>
            <person name="Corre E."/>
            <person name="Pelletier E."/>
            <person name="Niang G."/>
            <person name="Scheremetjew M."/>
            <person name="Finn R."/>
            <person name="Kale V."/>
            <person name="Holt S."/>
            <person name="Cochrane G."/>
            <person name="Meng A."/>
            <person name="Brown T."/>
            <person name="Cohen L."/>
        </authorList>
    </citation>
    <scope>NUCLEOTIDE SEQUENCE</scope>
    <source>
        <strain evidence="3">CCMP2078</strain>
    </source>
</reference>
<gene>
    <name evidence="3" type="ORF">PPYR1160_LOCUS153</name>
</gene>
<feature type="transmembrane region" description="Helical" evidence="2">
    <location>
        <begin position="817"/>
        <end position="839"/>
    </location>
</feature>
<feature type="compositionally biased region" description="Polar residues" evidence="1">
    <location>
        <begin position="479"/>
        <end position="488"/>
    </location>
</feature>
<name>A0A7R9Y7B8_9STRA</name>
<keyword evidence="2" id="KW-0812">Transmembrane</keyword>
<protein>
    <submittedName>
        <fullName evidence="3">Uncharacterized protein</fullName>
    </submittedName>
</protein>
<organism evidence="3">
    <name type="scientific">Pinguiococcus pyrenoidosus</name>
    <dbReference type="NCBI Taxonomy" id="172671"/>
    <lineage>
        <taxon>Eukaryota</taxon>
        <taxon>Sar</taxon>
        <taxon>Stramenopiles</taxon>
        <taxon>Ochrophyta</taxon>
        <taxon>Pinguiophyceae</taxon>
        <taxon>Pinguiochrysidales</taxon>
        <taxon>Pinguiochrysidaceae</taxon>
        <taxon>Pinguiococcus</taxon>
    </lineage>
</organism>